<gene>
    <name evidence="4" type="ORF">ABS766_05800</name>
</gene>
<dbReference type="InterPro" id="IPR011013">
    <property type="entry name" value="Gal_mutarotase_sf_dom"/>
</dbReference>
<dbReference type="CDD" id="cd09024">
    <property type="entry name" value="Aldose_epim_lacX"/>
    <property type="match status" value="1"/>
</dbReference>
<name>A0ABW8YUF9_9FLAO</name>
<evidence type="ECO:0000256" key="2">
    <source>
        <dbReference type="ARBA" id="ARBA00011245"/>
    </source>
</evidence>
<keyword evidence="3" id="KW-0106">Calcium</keyword>
<dbReference type="Proteomes" id="UP001629156">
    <property type="component" value="Unassembled WGS sequence"/>
</dbReference>
<dbReference type="PANTHER" id="PTHR11122">
    <property type="entry name" value="APOSPORY-ASSOCIATED PROTEIN C-RELATED"/>
    <property type="match status" value="1"/>
</dbReference>
<reference evidence="4 5" key="1">
    <citation type="submission" date="2024-06" db="EMBL/GenBank/DDBJ databases">
        <authorList>
            <person name="Kaempfer P."/>
            <person name="Viver T."/>
        </authorList>
    </citation>
    <scope>NUCLEOTIDE SEQUENCE [LARGE SCALE GENOMIC DNA]</scope>
    <source>
        <strain evidence="4 5">ST-119</strain>
    </source>
</reference>
<accession>A0ABW8YUF9</accession>
<organism evidence="4 5">
    <name type="scientific">Flavobacterium rhizosphaerae</name>
    <dbReference type="NCBI Taxonomy" id="3163298"/>
    <lineage>
        <taxon>Bacteria</taxon>
        <taxon>Pseudomonadati</taxon>
        <taxon>Bacteroidota</taxon>
        <taxon>Flavobacteriia</taxon>
        <taxon>Flavobacteriales</taxon>
        <taxon>Flavobacteriaceae</taxon>
        <taxon>Flavobacterium</taxon>
    </lineage>
</organism>
<evidence type="ECO:0000313" key="5">
    <source>
        <dbReference type="Proteomes" id="UP001629156"/>
    </source>
</evidence>
<dbReference type="InterPro" id="IPR014718">
    <property type="entry name" value="GH-type_carb-bd"/>
</dbReference>
<evidence type="ECO:0000313" key="4">
    <source>
        <dbReference type="EMBL" id="MFL9843929.1"/>
    </source>
</evidence>
<dbReference type="InterPro" id="IPR008183">
    <property type="entry name" value="Aldose_1/G6P_1-epimerase"/>
</dbReference>
<dbReference type="EMBL" id="JBELPZ010000004">
    <property type="protein sequence ID" value="MFL9843929.1"/>
    <property type="molecule type" value="Genomic_DNA"/>
</dbReference>
<comment type="subunit">
    <text evidence="2">Monomer.</text>
</comment>
<dbReference type="SUPFAM" id="SSF74650">
    <property type="entry name" value="Galactose mutarotase-like"/>
    <property type="match status" value="1"/>
</dbReference>
<evidence type="ECO:0000256" key="1">
    <source>
        <dbReference type="ARBA" id="ARBA00001913"/>
    </source>
</evidence>
<comment type="caution">
    <text evidence="4">The sequence shown here is derived from an EMBL/GenBank/DDBJ whole genome shotgun (WGS) entry which is preliminary data.</text>
</comment>
<protein>
    <submittedName>
        <fullName evidence="4">Aldose 1-epimerase family protein</fullName>
    </submittedName>
</protein>
<proteinExistence type="predicted"/>
<sequence length="285" mass="31861">MNITITNNTLTATINTLGAELNSLQDTAGNEYIWEGDPKYWGKHSPVLFPIVGTLKNNSYLYNGDVYALTRHGFARDKEFTVSNETGNSATFTVAATDDTLRVYPFDFELTIIYTLTENNLEITYTVTNKGDNKMLFSIGAHPAFALTGNFTDYSLKFEKHETLTANLLENGLVSDKTMPLPQENAILPLAYSLFENDALIFKKLESNQITIQKQGNDMVKVSFDDFPHLGIWTVKDAPFVCIEPWQGYADNAKTDSIFSKKEGIKTLDPGEVYKAGFSIETLIK</sequence>
<dbReference type="PANTHER" id="PTHR11122:SF13">
    <property type="entry name" value="GLUCOSE-6-PHOSPHATE 1-EPIMERASE"/>
    <property type="match status" value="1"/>
</dbReference>
<keyword evidence="5" id="KW-1185">Reference proteome</keyword>
<dbReference type="Gene3D" id="2.70.98.10">
    <property type="match status" value="1"/>
</dbReference>
<evidence type="ECO:0000256" key="3">
    <source>
        <dbReference type="ARBA" id="ARBA00022837"/>
    </source>
</evidence>
<comment type="cofactor">
    <cofactor evidence="1">
        <name>Ca(2+)</name>
        <dbReference type="ChEBI" id="CHEBI:29108"/>
    </cofactor>
</comment>
<dbReference type="InterPro" id="IPR037481">
    <property type="entry name" value="LacX"/>
</dbReference>
<dbReference type="Pfam" id="PF01263">
    <property type="entry name" value="Aldose_epim"/>
    <property type="match status" value="1"/>
</dbReference>
<dbReference type="RefSeq" id="WP_408084181.1">
    <property type="nucleotide sequence ID" value="NZ_JBELPZ010000004.1"/>
</dbReference>